<evidence type="ECO:0000256" key="3">
    <source>
        <dbReference type="ARBA" id="ARBA00022679"/>
    </source>
</evidence>
<reference evidence="5 6" key="1">
    <citation type="journal article" date="2010" name="Proc. Natl. Acad. Sci. U.S.A.">
        <title>A Nitrospira metagenome illuminates the physiology and evolution of globally important nitrite-oxidizing bacteria.</title>
        <authorList>
            <person name="Lucker S."/>
            <person name="Wagner M."/>
            <person name="Maixner F."/>
            <person name="Pelletier E."/>
            <person name="Koch H."/>
            <person name="Vacherie B."/>
            <person name="Rattei T."/>
            <person name="Sinninghe Damste J."/>
            <person name="Spieck E."/>
            <person name="Le Paslier D."/>
            <person name="Daims H."/>
        </authorList>
    </citation>
    <scope>NUCLEOTIDE SEQUENCE [LARGE SCALE GENOMIC DNA]</scope>
</reference>
<comment type="similarity">
    <text evidence="1">Belongs to the methyltransferase superfamily.</text>
</comment>
<sequence>MNKIVETYSRLADEYRRDEESQSCWYLAAEKALAAIELKERYRTVADIGCGTGRALCELASHEGGDRRFIGVEPADNMRALAAELARGQANIRLFNGSFEQIPLESKSIDYLYSILAFHWTTNLTRSAEELARVLKDDGDMDLFFIGRNNGHEFIRKTTPVFLKYMGPAALLRSAGMRQQLTKDEAQQLFGKAFAGRAVTVEESHDTYFDTLEGHWTWWVRIEGQLVDIPAEKRADCDRAVKDSIATLQSPEGIPYTIHMLRVKVRNQAGA</sequence>
<keyword evidence="2" id="KW-0489">Methyltransferase</keyword>
<keyword evidence="3" id="KW-0808">Transferase</keyword>
<accession>D8PGK9</accession>
<proteinExistence type="inferred from homology"/>
<dbReference type="SUPFAM" id="SSF53335">
    <property type="entry name" value="S-adenosyl-L-methionine-dependent methyltransferases"/>
    <property type="match status" value="1"/>
</dbReference>
<gene>
    <name evidence="5" type="ORF">NIDE2690</name>
</gene>
<dbReference type="InterPro" id="IPR051052">
    <property type="entry name" value="Diverse_substrate_MTase"/>
</dbReference>
<feature type="domain" description="Methyltransferase type 11" evidence="4">
    <location>
        <begin position="47"/>
        <end position="139"/>
    </location>
</feature>
<dbReference type="CDD" id="cd02440">
    <property type="entry name" value="AdoMet_MTases"/>
    <property type="match status" value="1"/>
</dbReference>
<dbReference type="PANTHER" id="PTHR44942:SF4">
    <property type="entry name" value="METHYLTRANSFERASE TYPE 11 DOMAIN-CONTAINING PROTEIN"/>
    <property type="match status" value="1"/>
</dbReference>
<name>D8PGK9_9BACT</name>
<evidence type="ECO:0000313" key="6">
    <source>
        <dbReference type="Proteomes" id="UP000001660"/>
    </source>
</evidence>
<evidence type="ECO:0000256" key="2">
    <source>
        <dbReference type="ARBA" id="ARBA00022603"/>
    </source>
</evidence>
<evidence type="ECO:0000313" key="5">
    <source>
        <dbReference type="EMBL" id="CBK42396.1"/>
    </source>
</evidence>
<keyword evidence="6" id="KW-1185">Reference proteome</keyword>
<dbReference type="AlphaFoldDB" id="D8PGK9"/>
<evidence type="ECO:0000259" key="4">
    <source>
        <dbReference type="Pfam" id="PF08241"/>
    </source>
</evidence>
<dbReference type="Pfam" id="PF08241">
    <property type="entry name" value="Methyltransf_11"/>
    <property type="match status" value="1"/>
</dbReference>
<dbReference type="OrthoDB" id="9797252at2"/>
<dbReference type="GO" id="GO:0032259">
    <property type="term" value="P:methylation"/>
    <property type="evidence" value="ECO:0007669"/>
    <property type="project" value="UniProtKB-KW"/>
</dbReference>
<organism evidence="5 6">
    <name type="scientific">Nitrospira defluvii</name>
    <dbReference type="NCBI Taxonomy" id="330214"/>
    <lineage>
        <taxon>Bacteria</taxon>
        <taxon>Pseudomonadati</taxon>
        <taxon>Nitrospirota</taxon>
        <taxon>Nitrospiria</taxon>
        <taxon>Nitrospirales</taxon>
        <taxon>Nitrospiraceae</taxon>
        <taxon>Nitrospira</taxon>
    </lineage>
</organism>
<evidence type="ECO:0000256" key="1">
    <source>
        <dbReference type="ARBA" id="ARBA00008361"/>
    </source>
</evidence>
<dbReference type="GO" id="GO:0008757">
    <property type="term" value="F:S-adenosylmethionine-dependent methyltransferase activity"/>
    <property type="evidence" value="ECO:0007669"/>
    <property type="project" value="InterPro"/>
</dbReference>
<dbReference type="EMBL" id="FP929003">
    <property type="protein sequence ID" value="CBK42396.1"/>
    <property type="molecule type" value="Genomic_DNA"/>
</dbReference>
<dbReference type="KEGG" id="nde:NIDE2690"/>
<dbReference type="eggNOG" id="COG2226">
    <property type="taxonomic scope" value="Bacteria"/>
</dbReference>
<dbReference type="InterPro" id="IPR029063">
    <property type="entry name" value="SAM-dependent_MTases_sf"/>
</dbReference>
<protein>
    <recommendedName>
        <fullName evidence="4">Methyltransferase type 11 domain-containing protein</fullName>
    </recommendedName>
</protein>
<dbReference type="HOGENOM" id="CLU_1025595_0_0_0"/>
<dbReference type="PANTHER" id="PTHR44942">
    <property type="entry name" value="METHYLTRANSF_11 DOMAIN-CONTAINING PROTEIN"/>
    <property type="match status" value="1"/>
</dbReference>
<dbReference type="Proteomes" id="UP000001660">
    <property type="component" value="Chromosome"/>
</dbReference>
<dbReference type="Gene3D" id="3.40.50.150">
    <property type="entry name" value="Vaccinia Virus protein VP39"/>
    <property type="match status" value="1"/>
</dbReference>
<dbReference type="STRING" id="330214.NIDE2690"/>
<dbReference type="InterPro" id="IPR013216">
    <property type="entry name" value="Methyltransf_11"/>
</dbReference>